<feature type="region of interest" description="Disordered" evidence="1">
    <location>
        <begin position="1"/>
        <end position="21"/>
    </location>
</feature>
<gene>
    <name evidence="2" type="ORF">Tci_927912</name>
</gene>
<organism evidence="2">
    <name type="scientific">Tanacetum cinerariifolium</name>
    <name type="common">Dalmatian daisy</name>
    <name type="synonym">Chrysanthemum cinerariifolium</name>
    <dbReference type="NCBI Taxonomy" id="118510"/>
    <lineage>
        <taxon>Eukaryota</taxon>
        <taxon>Viridiplantae</taxon>
        <taxon>Streptophyta</taxon>
        <taxon>Embryophyta</taxon>
        <taxon>Tracheophyta</taxon>
        <taxon>Spermatophyta</taxon>
        <taxon>Magnoliopsida</taxon>
        <taxon>eudicotyledons</taxon>
        <taxon>Gunneridae</taxon>
        <taxon>Pentapetalae</taxon>
        <taxon>asterids</taxon>
        <taxon>campanulids</taxon>
        <taxon>Asterales</taxon>
        <taxon>Asteraceae</taxon>
        <taxon>Asteroideae</taxon>
        <taxon>Anthemideae</taxon>
        <taxon>Anthemidinae</taxon>
        <taxon>Tanacetum</taxon>
    </lineage>
</organism>
<protein>
    <submittedName>
        <fullName evidence="2">Uncharacterized protein</fullName>
    </submittedName>
</protein>
<name>A0A699X9V7_TANCI</name>
<sequence>PPPEIGTPTHPGNQRASGPQPAILLVAAQRAGAAGARVAFRGCGEADLPGQRQRRP</sequence>
<comment type="caution">
    <text evidence="2">The sequence shown here is derived from an EMBL/GenBank/DDBJ whole genome shotgun (WGS) entry which is preliminary data.</text>
</comment>
<reference evidence="2" key="1">
    <citation type="journal article" date="2019" name="Sci. Rep.">
        <title>Draft genome of Tanacetum cinerariifolium, the natural source of mosquito coil.</title>
        <authorList>
            <person name="Yamashiro T."/>
            <person name="Shiraishi A."/>
            <person name="Satake H."/>
            <person name="Nakayama K."/>
        </authorList>
    </citation>
    <scope>NUCLEOTIDE SEQUENCE</scope>
</reference>
<proteinExistence type="predicted"/>
<dbReference type="EMBL" id="BKCJ011823663">
    <property type="protein sequence ID" value="GFD55943.1"/>
    <property type="molecule type" value="Genomic_DNA"/>
</dbReference>
<feature type="non-terminal residue" evidence="2">
    <location>
        <position position="1"/>
    </location>
</feature>
<evidence type="ECO:0000313" key="2">
    <source>
        <dbReference type="EMBL" id="GFD55943.1"/>
    </source>
</evidence>
<dbReference type="AlphaFoldDB" id="A0A699X9V7"/>
<accession>A0A699X9V7</accession>
<evidence type="ECO:0000256" key="1">
    <source>
        <dbReference type="SAM" id="MobiDB-lite"/>
    </source>
</evidence>